<feature type="transmembrane region" description="Helical" evidence="6">
    <location>
        <begin position="29"/>
        <end position="53"/>
    </location>
</feature>
<dbReference type="RefSeq" id="WP_255866214.1">
    <property type="nucleotide sequence ID" value="NZ_CP104263.1"/>
</dbReference>
<reference evidence="7 8" key="1">
    <citation type="submission" date="2022-07" db="EMBL/GenBank/DDBJ databases">
        <title>Novel species in genus Arthrobacter.</title>
        <authorList>
            <person name="Liu Y."/>
        </authorList>
    </citation>
    <scope>NUCLEOTIDE SEQUENCE [LARGE SCALE GENOMIC DNA]</scope>
    <source>
        <strain evidence="8">zg-Y859</strain>
    </source>
</reference>
<evidence type="ECO:0000256" key="6">
    <source>
        <dbReference type="SAM" id="Phobius"/>
    </source>
</evidence>
<dbReference type="PANTHER" id="PTHR30250:SF26">
    <property type="entry name" value="PSMA PROTEIN"/>
    <property type="match status" value="1"/>
</dbReference>
<dbReference type="Pfam" id="PF13440">
    <property type="entry name" value="Polysacc_synt_3"/>
    <property type="match status" value="1"/>
</dbReference>
<dbReference type="Proteomes" id="UP001206924">
    <property type="component" value="Unassembled WGS sequence"/>
</dbReference>
<sequence>MTIDRRNQVVGVIARVIGTSIALTTEAGILGIAIAELVALLIPSLLSIVSLYLRRIVKFKRADLSISTLRLMLGFSYRSFGVNLIGALTLQSGTVVVGLVGSSADVTYYNAAFRIYSGVRQLLTWTVDPFRPALSRIFGKDNADATPVLMSILLVSLGAGSAASCFLAISAPDLVELWLGGTVPTDVVSLASQVLLIGLLINMIHIPLAPATDAAGKPGTLIWGQMLWLVLCVGISFPLAAHFGIVGVALALSLPLVLVEPLMLFLAMSVLDIRMSSWLRLVATPVLAIVGCSLALTALVGVLIERFNLEYYWLILGLGFGLCVLVATAALDRTYGLRKSISALNIDL</sequence>
<evidence type="ECO:0000313" key="7">
    <source>
        <dbReference type="EMBL" id="MCQ1951080.1"/>
    </source>
</evidence>
<organism evidence="7 8">
    <name type="scientific">Arthrobacter jinronghuae</name>
    <dbReference type="NCBI Taxonomy" id="2964609"/>
    <lineage>
        <taxon>Bacteria</taxon>
        <taxon>Bacillati</taxon>
        <taxon>Actinomycetota</taxon>
        <taxon>Actinomycetes</taxon>
        <taxon>Micrococcales</taxon>
        <taxon>Micrococcaceae</taxon>
        <taxon>Arthrobacter</taxon>
    </lineage>
</organism>
<accession>A0ABT1NTP5</accession>
<name>A0ABT1NTP5_9MICC</name>
<dbReference type="EMBL" id="JANFLP010000014">
    <property type="protein sequence ID" value="MCQ1951080.1"/>
    <property type="molecule type" value="Genomic_DNA"/>
</dbReference>
<keyword evidence="8" id="KW-1185">Reference proteome</keyword>
<feature type="transmembrane region" description="Helical" evidence="6">
    <location>
        <begin position="310"/>
        <end position="331"/>
    </location>
</feature>
<feature type="transmembrane region" description="Helical" evidence="6">
    <location>
        <begin position="148"/>
        <end position="170"/>
    </location>
</feature>
<evidence type="ECO:0000256" key="1">
    <source>
        <dbReference type="ARBA" id="ARBA00004651"/>
    </source>
</evidence>
<keyword evidence="4 6" id="KW-1133">Transmembrane helix</keyword>
<feature type="transmembrane region" description="Helical" evidence="6">
    <location>
        <begin position="190"/>
        <end position="209"/>
    </location>
</feature>
<evidence type="ECO:0000256" key="4">
    <source>
        <dbReference type="ARBA" id="ARBA00022989"/>
    </source>
</evidence>
<comment type="subcellular location">
    <subcellularLocation>
        <location evidence="1">Cell membrane</location>
        <topology evidence="1">Multi-pass membrane protein</topology>
    </subcellularLocation>
</comment>
<keyword evidence="3 6" id="KW-0812">Transmembrane</keyword>
<keyword evidence="5 6" id="KW-0472">Membrane</keyword>
<feature type="transmembrane region" description="Helical" evidence="6">
    <location>
        <begin position="80"/>
        <end position="101"/>
    </location>
</feature>
<protein>
    <submittedName>
        <fullName evidence="7">Polysaccharide biosynthesis C-terminal domain-containing protein</fullName>
    </submittedName>
</protein>
<evidence type="ECO:0000256" key="2">
    <source>
        <dbReference type="ARBA" id="ARBA00022475"/>
    </source>
</evidence>
<evidence type="ECO:0000313" key="8">
    <source>
        <dbReference type="Proteomes" id="UP001206924"/>
    </source>
</evidence>
<evidence type="ECO:0000256" key="5">
    <source>
        <dbReference type="ARBA" id="ARBA00023136"/>
    </source>
</evidence>
<dbReference type="PANTHER" id="PTHR30250">
    <property type="entry name" value="PST FAMILY PREDICTED COLANIC ACID TRANSPORTER"/>
    <property type="match status" value="1"/>
</dbReference>
<gene>
    <name evidence="7" type="ORF">NNX28_14245</name>
</gene>
<feature type="transmembrane region" description="Helical" evidence="6">
    <location>
        <begin position="278"/>
        <end position="304"/>
    </location>
</feature>
<keyword evidence="2" id="KW-1003">Cell membrane</keyword>
<feature type="transmembrane region" description="Helical" evidence="6">
    <location>
        <begin position="245"/>
        <end position="266"/>
    </location>
</feature>
<feature type="transmembrane region" description="Helical" evidence="6">
    <location>
        <begin position="221"/>
        <end position="239"/>
    </location>
</feature>
<proteinExistence type="predicted"/>
<comment type="caution">
    <text evidence="7">The sequence shown here is derived from an EMBL/GenBank/DDBJ whole genome shotgun (WGS) entry which is preliminary data.</text>
</comment>
<evidence type="ECO:0000256" key="3">
    <source>
        <dbReference type="ARBA" id="ARBA00022692"/>
    </source>
</evidence>
<dbReference type="InterPro" id="IPR050833">
    <property type="entry name" value="Poly_Biosynth_Transport"/>
</dbReference>